<proteinExistence type="predicted"/>
<feature type="compositionally biased region" description="Low complexity" evidence="1">
    <location>
        <begin position="111"/>
        <end position="151"/>
    </location>
</feature>
<name>A0A9P6PYI8_9FUNG</name>
<reference evidence="2" key="1">
    <citation type="journal article" date="2020" name="Fungal Divers.">
        <title>Resolving the Mortierellaceae phylogeny through synthesis of multi-gene phylogenetics and phylogenomics.</title>
        <authorList>
            <person name="Vandepol N."/>
            <person name="Liber J."/>
            <person name="Desiro A."/>
            <person name="Na H."/>
            <person name="Kennedy M."/>
            <person name="Barry K."/>
            <person name="Grigoriev I.V."/>
            <person name="Miller A.N."/>
            <person name="O'Donnell K."/>
            <person name="Stajich J.E."/>
            <person name="Bonito G."/>
        </authorList>
    </citation>
    <scope>NUCLEOTIDE SEQUENCE</scope>
    <source>
        <strain evidence="2">KOD948</strain>
    </source>
</reference>
<evidence type="ECO:0000313" key="2">
    <source>
        <dbReference type="EMBL" id="KAG0256730.1"/>
    </source>
</evidence>
<dbReference type="EMBL" id="JAAAJA010000285">
    <property type="protein sequence ID" value="KAG0256730.1"/>
    <property type="molecule type" value="Genomic_DNA"/>
</dbReference>
<protein>
    <submittedName>
        <fullName evidence="2">Uncharacterized protein</fullName>
    </submittedName>
</protein>
<keyword evidence="3" id="KW-1185">Reference proteome</keyword>
<dbReference type="AlphaFoldDB" id="A0A9P6PYI8"/>
<dbReference type="OrthoDB" id="5597648at2759"/>
<organism evidence="2 3">
    <name type="scientific">Mortierella polycephala</name>
    <dbReference type="NCBI Taxonomy" id="41804"/>
    <lineage>
        <taxon>Eukaryota</taxon>
        <taxon>Fungi</taxon>
        <taxon>Fungi incertae sedis</taxon>
        <taxon>Mucoromycota</taxon>
        <taxon>Mortierellomycotina</taxon>
        <taxon>Mortierellomycetes</taxon>
        <taxon>Mortierellales</taxon>
        <taxon>Mortierellaceae</taxon>
        <taxon>Mortierella</taxon>
    </lineage>
</organism>
<feature type="compositionally biased region" description="Polar residues" evidence="1">
    <location>
        <begin position="821"/>
        <end position="835"/>
    </location>
</feature>
<feature type="region of interest" description="Disordered" evidence="1">
    <location>
        <begin position="104"/>
        <end position="191"/>
    </location>
</feature>
<feature type="region of interest" description="Disordered" evidence="1">
    <location>
        <begin position="278"/>
        <end position="357"/>
    </location>
</feature>
<feature type="region of interest" description="Disordered" evidence="1">
    <location>
        <begin position="387"/>
        <end position="442"/>
    </location>
</feature>
<evidence type="ECO:0000313" key="3">
    <source>
        <dbReference type="Proteomes" id="UP000726737"/>
    </source>
</evidence>
<feature type="compositionally biased region" description="Polar residues" evidence="1">
    <location>
        <begin position="387"/>
        <end position="419"/>
    </location>
</feature>
<dbReference type="Proteomes" id="UP000726737">
    <property type="component" value="Unassembled WGS sequence"/>
</dbReference>
<feature type="compositionally biased region" description="Polar residues" evidence="1">
    <location>
        <begin position="295"/>
        <end position="308"/>
    </location>
</feature>
<feature type="region of interest" description="Disordered" evidence="1">
    <location>
        <begin position="803"/>
        <end position="907"/>
    </location>
</feature>
<feature type="compositionally biased region" description="Basic and acidic residues" evidence="1">
    <location>
        <begin position="894"/>
        <end position="907"/>
    </location>
</feature>
<feature type="region of interest" description="Disordered" evidence="1">
    <location>
        <begin position="222"/>
        <end position="242"/>
    </location>
</feature>
<comment type="caution">
    <text evidence="2">The sequence shown here is derived from an EMBL/GenBank/DDBJ whole genome shotgun (WGS) entry which is preliminary data.</text>
</comment>
<gene>
    <name evidence="2" type="ORF">BG011_004339</name>
</gene>
<feature type="compositionally biased region" description="Low complexity" evidence="1">
    <location>
        <begin position="803"/>
        <end position="814"/>
    </location>
</feature>
<feature type="compositionally biased region" description="Acidic residues" evidence="1">
    <location>
        <begin position="231"/>
        <end position="242"/>
    </location>
</feature>
<evidence type="ECO:0000256" key="1">
    <source>
        <dbReference type="SAM" id="MobiDB-lite"/>
    </source>
</evidence>
<sequence length="907" mass="99215">MATHEQDRYAGMTDTGNASSFDSHNGAKTRVHGSSDNSFNPQEPGRPWGSLGSWINTAVSTVNEVIENPNVVVSRAHTISQGIRSVATEQIDRVYESLDPEYDYERERQKQQQQQQYPTQPYNQTQLQHQQQQSTPQQDQQQLRQQSLFQPKALHSQPPRQTFTPPSREAFNKGDISDLLGPSRLSGESTTRTIVVDREASVSAKVATPLAAYSQSKLAYKEEDAKPSGDDWGDDAWGDDWSDPIAKELSEAAPPEPTMTVRETALTPVQDTTKFEAAMPVAQNIPEKESKELEFQSTSNRLSPTADTRSVKGLFSSPQPDNTNTPQTSRASSSLAVLSPFGDQSRSDQQRRPSTDLRPAEALFSTLDFASNAIGSAVLGVHRKVTQSSQSQTSRGMTASPSFQYTRPASPTWSDTPQEYSDRESSGSKIVSARKDRSAMANPSLEGVGGNVVSTGLGALEILGKKAVDVISDVRRAGHLQQGHGGLSEQSEDGIFKVPSRMNFASLFDAAGGRVHLGQLRYLASSATARTSTLTAERMDLLKMGQLDELEVLLSPQMLDSAVDELSADLMAGHKDFRAMVALLEKMGVQGTTHLRHLRNCTRKLSSLVPDSVNAFEQEWHNHQSRASEKDFFARAPIKKFFESSLLSVYFDGLRALAQFTDRTCDQALKIAENSNLRVAEKSGNSAHSAKPLDGDRPERPPPLILAQIMKQFIGSLIAETKFIAKTYHQTLEAILQAAQQFTTPLDRLDWEDLSMGTDNIKILLITTDVSEAVGFIHSGSQCILDVMKNELILDALQGQLVPKPRSSQPKQQPVTPEPRGQSQSALQTRTTATPPHSALNTSKSSLSSQPTRAAVTPVLRPNDANAVGSQSPSMGSAQTPSRPTSSLAQHPKVLKDEDFFSILNDR</sequence>
<feature type="region of interest" description="Disordered" evidence="1">
    <location>
        <begin position="1"/>
        <end position="46"/>
    </location>
</feature>
<feature type="compositionally biased region" description="Polar residues" evidence="1">
    <location>
        <begin position="316"/>
        <end position="336"/>
    </location>
</feature>
<accession>A0A9P6PYI8</accession>
<feature type="compositionally biased region" description="Polar residues" evidence="1">
    <location>
        <begin position="868"/>
        <end position="889"/>
    </location>
</feature>
<feature type="compositionally biased region" description="Low complexity" evidence="1">
    <location>
        <begin position="838"/>
        <end position="849"/>
    </location>
</feature>
<feature type="compositionally biased region" description="Basic and acidic residues" evidence="1">
    <location>
        <begin position="345"/>
        <end position="357"/>
    </location>
</feature>
<feature type="compositionally biased region" description="Polar residues" evidence="1">
    <location>
        <begin position="32"/>
        <end position="41"/>
    </location>
</feature>
<feature type="compositionally biased region" description="Polar residues" evidence="1">
    <location>
        <begin position="14"/>
        <end position="23"/>
    </location>
</feature>